<evidence type="ECO:0000313" key="2">
    <source>
        <dbReference type="Proteomes" id="UP000181962"/>
    </source>
</evidence>
<gene>
    <name evidence="1" type="ORF">BKD09_38385</name>
</gene>
<evidence type="ECO:0000313" key="1">
    <source>
        <dbReference type="EMBL" id="APG14240.1"/>
    </source>
</evidence>
<protein>
    <submittedName>
        <fullName evidence="1">Uncharacterized protein</fullName>
    </submittedName>
</protein>
<reference evidence="1 2" key="1">
    <citation type="submission" date="2016-11" db="EMBL/GenBank/DDBJ databases">
        <title>Complete Genome Sequence of Bradyrhizobium sp. strain J5, an isolated from soybean nodule in Hokkaido.</title>
        <authorList>
            <person name="Kanehara K."/>
        </authorList>
    </citation>
    <scope>NUCLEOTIDE SEQUENCE [LARGE SCALE GENOMIC DNA]</scope>
    <source>
        <strain evidence="1 2">J5</strain>
    </source>
</reference>
<name>A0A1L3FLU3_BRAJP</name>
<dbReference type="EMBL" id="CP017637">
    <property type="protein sequence ID" value="APG14240.1"/>
    <property type="molecule type" value="Genomic_DNA"/>
</dbReference>
<dbReference type="AlphaFoldDB" id="A0A1L3FLU3"/>
<sequence>MTHLPAAVAAAPCAQEVSTAVPCGQEATAGARSRRVDIGAVLSPCAAGVTAIGALMQGIADIVTASVRRQWGPRRSAQLRRGPTTAAAAAMTLTETMFARAGTLRTERSDVVGPWCSKRWRNRLL</sequence>
<proteinExistence type="predicted"/>
<dbReference type="Proteomes" id="UP000181962">
    <property type="component" value="Chromosome"/>
</dbReference>
<organism evidence="1 2">
    <name type="scientific">Bradyrhizobium japonicum</name>
    <dbReference type="NCBI Taxonomy" id="375"/>
    <lineage>
        <taxon>Bacteria</taxon>
        <taxon>Pseudomonadati</taxon>
        <taxon>Pseudomonadota</taxon>
        <taxon>Alphaproteobacteria</taxon>
        <taxon>Hyphomicrobiales</taxon>
        <taxon>Nitrobacteraceae</taxon>
        <taxon>Bradyrhizobium</taxon>
    </lineage>
</organism>
<accession>A0A1L3FLU3</accession>